<dbReference type="SUPFAM" id="SSF56112">
    <property type="entry name" value="Protein kinase-like (PK-like)"/>
    <property type="match status" value="1"/>
</dbReference>
<dbReference type="InterPro" id="IPR011009">
    <property type="entry name" value="Kinase-like_dom_sf"/>
</dbReference>
<dbReference type="EMBL" id="LXLT01000109">
    <property type="protein sequence ID" value="OFD70079.1"/>
    <property type="molecule type" value="Genomic_DNA"/>
</dbReference>
<feature type="domain" description="Protein kinase" evidence="2">
    <location>
        <begin position="126"/>
        <end position="402"/>
    </location>
</feature>
<evidence type="ECO:0000313" key="3">
    <source>
        <dbReference type="EMBL" id="OFD70079.1"/>
    </source>
</evidence>
<dbReference type="Gene3D" id="1.50.10.10">
    <property type="match status" value="1"/>
</dbReference>
<dbReference type="GO" id="GO:0005886">
    <property type="term" value="C:plasma membrane"/>
    <property type="evidence" value="ECO:0007669"/>
    <property type="project" value="TreeGrafter"/>
</dbReference>
<dbReference type="SMART" id="SM01260">
    <property type="entry name" value="LANC_like"/>
    <property type="match status" value="1"/>
</dbReference>
<evidence type="ECO:0000256" key="1">
    <source>
        <dbReference type="PIRSR" id="PIRSR607822-1"/>
    </source>
</evidence>
<protein>
    <recommendedName>
        <fullName evidence="2">Protein kinase domain-containing protein</fullName>
    </recommendedName>
</protein>
<dbReference type="Pfam" id="PF00069">
    <property type="entry name" value="Pkinase"/>
    <property type="match status" value="1"/>
</dbReference>
<comment type="caution">
    <text evidence="3">The sequence shown here is derived from an EMBL/GenBank/DDBJ whole genome shotgun (WGS) entry which is preliminary data.</text>
</comment>
<accession>A0A1E8AY70</accession>
<keyword evidence="1" id="KW-0862">Zinc</keyword>
<organism evidence="3 4">
    <name type="scientific">Bacillus mycoides</name>
    <dbReference type="NCBI Taxonomy" id="1405"/>
    <lineage>
        <taxon>Bacteria</taxon>
        <taxon>Bacillati</taxon>
        <taxon>Bacillota</taxon>
        <taxon>Bacilli</taxon>
        <taxon>Bacillales</taxon>
        <taxon>Bacillaceae</taxon>
        <taxon>Bacillus</taxon>
        <taxon>Bacillus cereus group</taxon>
    </lineage>
</organism>
<gene>
    <name evidence="3" type="ORF">BWGOE8_57970</name>
</gene>
<dbReference type="PRINTS" id="PR01950">
    <property type="entry name" value="LANCSUPER"/>
</dbReference>
<dbReference type="InterPro" id="IPR007822">
    <property type="entry name" value="LANC-like"/>
</dbReference>
<evidence type="ECO:0000259" key="2">
    <source>
        <dbReference type="PROSITE" id="PS50011"/>
    </source>
</evidence>
<dbReference type="InterPro" id="IPR012341">
    <property type="entry name" value="6hp_glycosidase-like_sf"/>
</dbReference>
<feature type="binding site" evidence="1">
    <location>
        <position position="726"/>
    </location>
    <ligand>
        <name>Zn(2+)</name>
        <dbReference type="ChEBI" id="CHEBI:29105"/>
    </ligand>
</feature>
<dbReference type="PANTHER" id="PTHR12736:SF7">
    <property type="entry name" value="LANC-LIKE PROTEIN 3"/>
    <property type="match status" value="1"/>
</dbReference>
<dbReference type="GO" id="GO:0046872">
    <property type="term" value="F:metal ion binding"/>
    <property type="evidence" value="ECO:0007669"/>
    <property type="project" value="UniProtKB-KW"/>
</dbReference>
<dbReference type="RefSeq" id="WP_070145972.1">
    <property type="nucleotide sequence ID" value="NZ_LXLT01000109.1"/>
</dbReference>
<dbReference type="Proteomes" id="UP000175706">
    <property type="component" value="Unassembled WGS sequence"/>
</dbReference>
<dbReference type="Pfam" id="PF05147">
    <property type="entry name" value="LANC_like"/>
    <property type="match status" value="1"/>
</dbReference>
<dbReference type="Gene3D" id="1.10.510.10">
    <property type="entry name" value="Transferase(Phosphotransferase) domain 1"/>
    <property type="match status" value="1"/>
</dbReference>
<sequence>MDFQEALTLPEDVELTPVKELPADIRAKVQCSVDSYVISRPRSRTQSTIVDPEGAALLTEFRSSMTIYEAVTRYSKLKKKDPNKIMELAFPLLMNFKNWNILVPSNSEQAKPIQPSFPEGYQFNELELDKCIQLVEDSEIYQAKDKEGNLVALKIMRTCHNNKINQVYEWETTILKHLDGTFTPKYITSGVTENRSYIVMELCSGEHVSRVAKRFRELPIKESRNKLLELCKKIVSAYVHLHTNNVIHGDVHQGNLLFEEEGSLKVIDFGLGRLEGTDKDFYQPFCGGHLFYSSPEYTKHEQITPSERKATFASEQYSLAAMLYFLIIGEHYQKFSFDRNELFRQIREETMLSFTEYGQEPWPEMEEILKKSLHKEPAGRFPSMAHLAKQLNQVRVDTESFIPIEKETIEKTEYVDFNPAHNFLDNILKRIDTPSESLFAVTAGMPLPLCSTHSGMNGIAYALYRIASIQGDAHLLALSDRWLHKTIASMGESNAFYTNTNQLTPEVLGRVSPFHTPSGIYMVQALISHAMGDFVTQQSALDKFVMTSSVPCDNLDLTLGKASTLLSCSILMDTTHDNKLLNNSSLLALGDTILQSLWEKLNRYPTIRDCPEMKYLGIAHGWAGVMYATMRWCQSTCKPIPNFIPVRLRELAELGEPTGRGLRWKSILSDQEIPYNYMSGWCNGTAGMVHLWTLAHQMIKEKTYLDLAEKSAWNVWEEPAEIIGLCCGHAGQAYSLLNLYKHTGEEIWLQRAQELMLKGVHTATSNPQELPNSLFRGEIGLAVLIADLAKPESACMPLFEVEGWRDQS</sequence>
<dbReference type="AlphaFoldDB" id="A0A1E8AY70"/>
<keyword evidence="1" id="KW-0479">Metal-binding</keyword>
<evidence type="ECO:0000313" key="4">
    <source>
        <dbReference type="Proteomes" id="UP000175706"/>
    </source>
</evidence>
<dbReference type="CDD" id="cd14014">
    <property type="entry name" value="STKc_PknB_like"/>
    <property type="match status" value="1"/>
</dbReference>
<name>A0A1E8AY70_BACMY</name>
<dbReference type="GO" id="GO:0004672">
    <property type="term" value="F:protein kinase activity"/>
    <property type="evidence" value="ECO:0007669"/>
    <property type="project" value="InterPro"/>
</dbReference>
<dbReference type="InterPro" id="IPR000719">
    <property type="entry name" value="Prot_kinase_dom"/>
</dbReference>
<feature type="binding site" evidence="1">
    <location>
        <position position="682"/>
    </location>
    <ligand>
        <name>Zn(2+)</name>
        <dbReference type="ChEBI" id="CHEBI:29105"/>
    </ligand>
</feature>
<dbReference type="PROSITE" id="PS50011">
    <property type="entry name" value="PROTEIN_KINASE_DOM"/>
    <property type="match status" value="1"/>
</dbReference>
<dbReference type="Gene3D" id="3.30.200.20">
    <property type="entry name" value="Phosphorylase Kinase, domain 1"/>
    <property type="match status" value="1"/>
</dbReference>
<dbReference type="SUPFAM" id="SSF158745">
    <property type="entry name" value="LanC-like"/>
    <property type="match status" value="1"/>
</dbReference>
<dbReference type="GO" id="GO:0031179">
    <property type="term" value="P:peptide modification"/>
    <property type="evidence" value="ECO:0007669"/>
    <property type="project" value="InterPro"/>
</dbReference>
<dbReference type="PANTHER" id="PTHR12736">
    <property type="entry name" value="LANC-LIKE PROTEIN"/>
    <property type="match status" value="1"/>
</dbReference>
<dbReference type="GO" id="GO:0005975">
    <property type="term" value="P:carbohydrate metabolic process"/>
    <property type="evidence" value="ECO:0007669"/>
    <property type="project" value="InterPro"/>
</dbReference>
<dbReference type="GO" id="GO:0005524">
    <property type="term" value="F:ATP binding"/>
    <property type="evidence" value="ECO:0007669"/>
    <property type="project" value="InterPro"/>
</dbReference>
<reference evidence="3 4" key="1">
    <citation type="submission" date="2016-05" db="EMBL/GenBank/DDBJ databases">
        <title>Bacillus thuringiensis and Bacillus weihenstephanensis as novel biocontrol agents of wilt causing Verticillium species.</title>
        <authorList>
            <person name="Hollensteiner J."/>
            <person name="Wemheuer F."/>
            <person name="Harting R."/>
            <person name="Kolarzyk A."/>
            <person name="Diaz-Valerio S."/>
            <person name="Poehlein A."/>
            <person name="Brzuszkiewicz E."/>
            <person name="Nesemann K."/>
            <person name="Braus-Stromeyer S."/>
            <person name="Braus G."/>
            <person name="Daniel R."/>
            <person name="Liesegang H."/>
        </authorList>
    </citation>
    <scope>NUCLEOTIDE SEQUENCE [LARGE SCALE GENOMIC DNA]</scope>
    <source>
        <strain evidence="3 4">GOE8</strain>
    </source>
</reference>
<proteinExistence type="predicted"/>